<dbReference type="EMBL" id="JAUUTY010000002">
    <property type="protein sequence ID" value="KAK1687158.1"/>
    <property type="molecule type" value="Genomic_DNA"/>
</dbReference>
<sequence>MRVARPGARPRRLVVGHLVAPLNLFGLLEASFKNRTLGKDFVQFREYFLTRISETKNSRKQQLALRHLVNSAQWCEDTKCIVLEGEHYCGHVTDHPKDAEFLNMPIANYDEMHNIFSIGLATGKYAMGYSEPLGSAAANPAPEDAEAQESDTVNLYGAPEKAANAPEKVSAGNMKRGAFTDDELVAFTNMIVAVKDVAHAMRDNKPTDMHPDMYNAVMDMLGFVEDDLMTALSHLVDHKAQGSSFVGMIEPHRILWLRNYLGKYHDKVRGIYISWRVCQDQVNGYSNNSYRGYAALEEAQQEYLTFLEEELQEDHAIDEAVPLAQLPPEEVHALQGVPPEVCPSRVKDYTIAFLIVVIMRIVFF</sequence>
<gene>
    <name evidence="2" type="ORF">QYE76_048006</name>
</gene>
<protein>
    <recommendedName>
        <fullName evidence="1">Ribonuclease H1 N-terminal domain-containing protein</fullName>
    </recommendedName>
</protein>
<keyword evidence="3" id="KW-1185">Reference proteome</keyword>
<name>A0AAD8TSY7_LOLMU</name>
<dbReference type="InterPro" id="IPR011320">
    <property type="entry name" value="RNase_H1_N"/>
</dbReference>
<dbReference type="InterPro" id="IPR037056">
    <property type="entry name" value="RNase_H1_N_sf"/>
</dbReference>
<proteinExistence type="predicted"/>
<comment type="caution">
    <text evidence="2">The sequence shown here is derived from an EMBL/GenBank/DDBJ whole genome shotgun (WGS) entry which is preliminary data.</text>
</comment>
<dbReference type="InterPro" id="IPR009027">
    <property type="entry name" value="Ribosomal_bL9/RNase_H1_N"/>
</dbReference>
<evidence type="ECO:0000259" key="1">
    <source>
        <dbReference type="Pfam" id="PF01693"/>
    </source>
</evidence>
<dbReference type="SUPFAM" id="SSF55658">
    <property type="entry name" value="L9 N-domain-like"/>
    <property type="match status" value="1"/>
</dbReference>
<dbReference type="PANTHER" id="PTHR47127">
    <property type="entry name" value="10A19I.15"/>
    <property type="match status" value="1"/>
</dbReference>
<evidence type="ECO:0000313" key="2">
    <source>
        <dbReference type="EMBL" id="KAK1687158.1"/>
    </source>
</evidence>
<dbReference type="Proteomes" id="UP001231189">
    <property type="component" value="Unassembled WGS sequence"/>
</dbReference>
<dbReference type="Pfam" id="PF01693">
    <property type="entry name" value="Cauli_VI"/>
    <property type="match status" value="1"/>
</dbReference>
<dbReference type="Gene3D" id="3.40.970.10">
    <property type="entry name" value="Ribonuclease H1, N-terminal domain"/>
    <property type="match status" value="1"/>
</dbReference>
<evidence type="ECO:0000313" key="3">
    <source>
        <dbReference type="Proteomes" id="UP001231189"/>
    </source>
</evidence>
<dbReference type="AlphaFoldDB" id="A0AAD8TSY7"/>
<feature type="domain" description="Ribonuclease H1 N-terminal" evidence="1">
    <location>
        <begin position="268"/>
        <end position="301"/>
    </location>
</feature>
<accession>A0AAD8TSY7</accession>
<reference evidence="2" key="1">
    <citation type="submission" date="2023-07" db="EMBL/GenBank/DDBJ databases">
        <title>A chromosome-level genome assembly of Lolium multiflorum.</title>
        <authorList>
            <person name="Chen Y."/>
            <person name="Copetti D."/>
            <person name="Kolliker R."/>
            <person name="Studer B."/>
        </authorList>
    </citation>
    <scope>NUCLEOTIDE SEQUENCE</scope>
    <source>
        <strain evidence="2">02402/16</strain>
        <tissue evidence="2">Leaf</tissue>
    </source>
</reference>
<organism evidence="2 3">
    <name type="scientific">Lolium multiflorum</name>
    <name type="common">Italian ryegrass</name>
    <name type="synonym">Lolium perenne subsp. multiflorum</name>
    <dbReference type="NCBI Taxonomy" id="4521"/>
    <lineage>
        <taxon>Eukaryota</taxon>
        <taxon>Viridiplantae</taxon>
        <taxon>Streptophyta</taxon>
        <taxon>Embryophyta</taxon>
        <taxon>Tracheophyta</taxon>
        <taxon>Spermatophyta</taxon>
        <taxon>Magnoliopsida</taxon>
        <taxon>Liliopsida</taxon>
        <taxon>Poales</taxon>
        <taxon>Poaceae</taxon>
        <taxon>BOP clade</taxon>
        <taxon>Pooideae</taxon>
        <taxon>Poodae</taxon>
        <taxon>Poeae</taxon>
        <taxon>Poeae Chloroplast Group 2 (Poeae type)</taxon>
        <taxon>Loliodinae</taxon>
        <taxon>Loliinae</taxon>
        <taxon>Lolium</taxon>
    </lineage>
</organism>